<proteinExistence type="predicted"/>
<dbReference type="EMBL" id="UGIF01000002">
    <property type="protein sequence ID" value="STP28231.1"/>
    <property type="molecule type" value="Genomic_DNA"/>
</dbReference>
<name>A0A377KIP1_9ENTE</name>
<evidence type="ECO:0000313" key="3">
    <source>
        <dbReference type="Proteomes" id="UP000254070"/>
    </source>
</evidence>
<evidence type="ECO:0008006" key="4">
    <source>
        <dbReference type="Google" id="ProtNLM"/>
    </source>
</evidence>
<keyword evidence="1" id="KW-0472">Membrane</keyword>
<evidence type="ECO:0000313" key="2">
    <source>
        <dbReference type="EMBL" id="STP28231.1"/>
    </source>
</evidence>
<dbReference type="RefSeq" id="WP_115234619.1">
    <property type="nucleotide sequence ID" value="NZ_CABGIZ010000010.1"/>
</dbReference>
<accession>A0A377KIP1</accession>
<gene>
    <name evidence="2" type="ORF">NCTC8129_00348</name>
</gene>
<feature type="transmembrane region" description="Helical" evidence="1">
    <location>
        <begin position="197"/>
        <end position="221"/>
    </location>
</feature>
<keyword evidence="1" id="KW-0812">Transmembrane</keyword>
<keyword evidence="1" id="KW-1133">Transmembrane helix</keyword>
<sequence length="291" mass="32822">MSNFGELNSISGRKLRGNTWILLTGKHEPIVVDKKTYNLLITNNLDLLKENSSFMDIMKDAGFLKLDNTALPDPISESQSKLWVITRYGAWILGVSSLLFICYVTLKLGIPTGDKLINRSINPVSIIIFIILFTLLTTIIHEIMHLLFGQSNPSWKSIHLSAKIAVAKVPLSHIWTWTVLGRITAVSAGIIADLSELAIFSGLSLITRTWFISAACSILWIRILWQFRIHKRTDGQLLLALLFDKPFLHQDLKNSNTWYSIAIKILGNFVTLLLIAGWLVPLCIRIYQLVI</sequence>
<feature type="transmembrane region" description="Helical" evidence="1">
    <location>
        <begin position="169"/>
        <end position="191"/>
    </location>
</feature>
<dbReference type="AlphaFoldDB" id="A0A377KIP1"/>
<protein>
    <recommendedName>
        <fullName evidence="4">Zn-dependent proteases</fullName>
    </recommendedName>
</protein>
<dbReference type="Proteomes" id="UP000254070">
    <property type="component" value="Unassembled WGS sequence"/>
</dbReference>
<feature type="transmembrane region" description="Helical" evidence="1">
    <location>
        <begin position="126"/>
        <end position="148"/>
    </location>
</feature>
<feature type="transmembrane region" description="Helical" evidence="1">
    <location>
        <begin position="265"/>
        <end position="287"/>
    </location>
</feature>
<organism evidence="2 3">
    <name type="scientific">Enterococcus durans</name>
    <dbReference type="NCBI Taxonomy" id="53345"/>
    <lineage>
        <taxon>Bacteria</taxon>
        <taxon>Bacillati</taxon>
        <taxon>Bacillota</taxon>
        <taxon>Bacilli</taxon>
        <taxon>Lactobacillales</taxon>
        <taxon>Enterococcaceae</taxon>
        <taxon>Enterococcus</taxon>
    </lineage>
</organism>
<evidence type="ECO:0000256" key="1">
    <source>
        <dbReference type="SAM" id="Phobius"/>
    </source>
</evidence>
<reference evidence="2 3" key="1">
    <citation type="submission" date="2018-06" db="EMBL/GenBank/DDBJ databases">
        <authorList>
            <consortium name="Pathogen Informatics"/>
            <person name="Doyle S."/>
        </authorList>
    </citation>
    <scope>NUCLEOTIDE SEQUENCE [LARGE SCALE GENOMIC DNA]</scope>
    <source>
        <strain evidence="2 3">NCTC8129</strain>
    </source>
</reference>
<feature type="transmembrane region" description="Helical" evidence="1">
    <location>
        <begin position="88"/>
        <end position="106"/>
    </location>
</feature>